<dbReference type="RefSeq" id="WP_190579946.1">
    <property type="nucleotide sequence ID" value="NZ_CAWPQU010000027.1"/>
</dbReference>
<evidence type="ECO:0000313" key="2">
    <source>
        <dbReference type="Proteomes" id="UP000618445"/>
    </source>
</evidence>
<proteinExistence type="predicted"/>
<sequence>MLENLRSLIGEFEVIAVYPHQNQNCYINGKAIALSLYLLLHFILELAVDI</sequence>
<accession>A0ABR8CEH1</accession>
<organism evidence="1 2">
    <name type="scientific">Phormidium tenue FACHB-1050</name>
    <dbReference type="NCBI Taxonomy" id="2692857"/>
    <lineage>
        <taxon>Bacteria</taxon>
        <taxon>Bacillati</taxon>
        <taxon>Cyanobacteriota</taxon>
        <taxon>Cyanophyceae</taxon>
        <taxon>Oscillatoriophycideae</taxon>
        <taxon>Oscillatoriales</taxon>
        <taxon>Oscillatoriaceae</taxon>
        <taxon>Phormidium</taxon>
    </lineage>
</organism>
<name>A0ABR8CEH1_9CYAN</name>
<keyword evidence="2" id="KW-1185">Reference proteome</keyword>
<evidence type="ECO:0000313" key="1">
    <source>
        <dbReference type="EMBL" id="MBD2318703.1"/>
    </source>
</evidence>
<reference evidence="1 2" key="1">
    <citation type="journal article" date="2020" name="ISME J.">
        <title>Comparative genomics reveals insights into cyanobacterial evolution and habitat adaptation.</title>
        <authorList>
            <person name="Chen M.Y."/>
            <person name="Teng W.K."/>
            <person name="Zhao L."/>
            <person name="Hu C.X."/>
            <person name="Zhou Y.K."/>
            <person name="Han B.P."/>
            <person name="Song L.R."/>
            <person name="Shu W.S."/>
        </authorList>
    </citation>
    <scope>NUCLEOTIDE SEQUENCE [LARGE SCALE GENOMIC DNA]</scope>
    <source>
        <strain evidence="1 2">FACHB-1050</strain>
    </source>
</reference>
<gene>
    <name evidence="1" type="ORF">H6G05_17850</name>
</gene>
<dbReference type="Proteomes" id="UP000618445">
    <property type="component" value="Unassembled WGS sequence"/>
</dbReference>
<dbReference type="EMBL" id="JACJQY010000033">
    <property type="protein sequence ID" value="MBD2318703.1"/>
    <property type="molecule type" value="Genomic_DNA"/>
</dbReference>
<protein>
    <submittedName>
        <fullName evidence="1">Uncharacterized protein</fullName>
    </submittedName>
</protein>
<comment type="caution">
    <text evidence="1">The sequence shown here is derived from an EMBL/GenBank/DDBJ whole genome shotgun (WGS) entry which is preliminary data.</text>
</comment>